<keyword evidence="4 6" id="KW-0472">Membrane</keyword>
<keyword evidence="2 6" id="KW-0812">Transmembrane</keyword>
<organism evidence="7 8">
    <name type="scientific">Mesorhabditis belari</name>
    <dbReference type="NCBI Taxonomy" id="2138241"/>
    <lineage>
        <taxon>Eukaryota</taxon>
        <taxon>Metazoa</taxon>
        <taxon>Ecdysozoa</taxon>
        <taxon>Nematoda</taxon>
        <taxon>Chromadorea</taxon>
        <taxon>Rhabditida</taxon>
        <taxon>Rhabditina</taxon>
        <taxon>Rhabditomorpha</taxon>
        <taxon>Rhabditoidea</taxon>
        <taxon>Rhabditidae</taxon>
        <taxon>Mesorhabditinae</taxon>
        <taxon>Mesorhabditis</taxon>
    </lineage>
</organism>
<comment type="subcellular location">
    <subcellularLocation>
        <location evidence="1">Membrane</location>
        <topology evidence="1">Multi-pass membrane protein</topology>
    </subcellularLocation>
</comment>
<dbReference type="InterPro" id="IPR051080">
    <property type="entry name" value="Nematode_rcpt-like_serp_alpha"/>
</dbReference>
<evidence type="ECO:0000256" key="5">
    <source>
        <dbReference type="ARBA" id="ARBA00037994"/>
    </source>
</evidence>
<feature type="transmembrane region" description="Helical" evidence="6">
    <location>
        <begin position="220"/>
        <end position="239"/>
    </location>
</feature>
<evidence type="ECO:0000256" key="1">
    <source>
        <dbReference type="ARBA" id="ARBA00004141"/>
    </source>
</evidence>
<dbReference type="WBParaSite" id="MBELARI_LOCUS2884.2">
    <property type="protein sequence ID" value="MBELARI_LOCUS2884.2"/>
    <property type="gene ID" value="MBELARI_LOCUS2884"/>
</dbReference>
<feature type="transmembrane region" description="Helical" evidence="6">
    <location>
        <begin position="170"/>
        <end position="192"/>
    </location>
</feature>
<comment type="similarity">
    <text evidence="5">Belongs to the nematode receptor-like protein sra family.</text>
</comment>
<evidence type="ECO:0008006" key="9">
    <source>
        <dbReference type="Google" id="ProtNLM"/>
    </source>
</evidence>
<dbReference type="Proteomes" id="UP000887575">
    <property type="component" value="Unassembled WGS sequence"/>
</dbReference>
<keyword evidence="7" id="KW-1185">Reference proteome</keyword>
<dbReference type="AlphaFoldDB" id="A0AAF3F7L8"/>
<evidence type="ECO:0000256" key="6">
    <source>
        <dbReference type="SAM" id="Phobius"/>
    </source>
</evidence>
<feature type="transmembrane region" description="Helical" evidence="6">
    <location>
        <begin position="87"/>
        <end position="105"/>
    </location>
</feature>
<protein>
    <recommendedName>
        <fullName evidence="9">G protein-coupled receptor</fullName>
    </recommendedName>
</protein>
<evidence type="ECO:0000256" key="2">
    <source>
        <dbReference type="ARBA" id="ARBA00022692"/>
    </source>
</evidence>
<proteinExistence type="inferred from homology"/>
<dbReference type="PANTHER" id="PTHR31357:SF5">
    <property type="entry name" value="SERPENTINE RECEPTOR CLASS ALPHA-1-RELATED"/>
    <property type="match status" value="1"/>
</dbReference>
<dbReference type="PANTHER" id="PTHR31357">
    <property type="entry name" value="SERPENTINE RECEPTOR CLASS ALPHA-10"/>
    <property type="match status" value="1"/>
</dbReference>
<feature type="transmembrane region" description="Helical" evidence="6">
    <location>
        <begin position="266"/>
        <end position="285"/>
    </location>
</feature>
<reference evidence="8" key="1">
    <citation type="submission" date="2024-02" db="UniProtKB">
        <authorList>
            <consortium name="WormBaseParasite"/>
        </authorList>
    </citation>
    <scope>IDENTIFICATION</scope>
</reference>
<accession>A0AAF3F7L8</accession>
<evidence type="ECO:0000313" key="8">
    <source>
        <dbReference type="WBParaSite" id="MBELARI_LOCUS2884.2"/>
    </source>
</evidence>
<name>A0AAF3F7L8_9BILA</name>
<evidence type="ECO:0000256" key="3">
    <source>
        <dbReference type="ARBA" id="ARBA00022989"/>
    </source>
</evidence>
<dbReference type="GO" id="GO:0016020">
    <property type="term" value="C:membrane"/>
    <property type="evidence" value="ECO:0007669"/>
    <property type="project" value="UniProtKB-SubCell"/>
</dbReference>
<evidence type="ECO:0000313" key="7">
    <source>
        <dbReference type="Proteomes" id="UP000887575"/>
    </source>
</evidence>
<feature type="transmembrane region" description="Helical" evidence="6">
    <location>
        <begin position="126"/>
        <end position="144"/>
    </location>
</feature>
<keyword evidence="3 6" id="KW-1133">Transmembrane helix</keyword>
<dbReference type="GO" id="GO:0004984">
    <property type="term" value="F:olfactory receptor activity"/>
    <property type="evidence" value="ECO:0007669"/>
    <property type="project" value="TreeGrafter"/>
</dbReference>
<evidence type="ECO:0000256" key="4">
    <source>
        <dbReference type="ARBA" id="ARBA00023136"/>
    </source>
</evidence>
<sequence length="322" mass="36772">MATNDYIPLDLANLHPPDESLCEAAGQLGLFTLYSIQKLITFKMGLLFVYAMNNCISHGHLLVLRVFFGGQPCMFVLSAIYCLPLKIIHLCVSTCLSTTLFMILLERAIVVFSQHHSPLSNSVAKGFIFLELLGMIGITSWALSTELRYDFQVLHCMEDTPTSLPLVNSMSEFCIAIDTITLISAILLVVYCRRRIKKRCFNNLHIDSLHYSYSLRYSEIVLQGFLPIIIYHTLIIYFFNGFSLIQRGMIISDYVTRKSIQGLGNILPYYTLTCPILYVWVLGKLRERRGSEFSKSQKPKLHGKVVPIGEVYYENLRILWTK</sequence>